<dbReference type="RefSeq" id="XP_043048810.1">
    <property type="nucleotide sequence ID" value="XM_043191838.1"/>
</dbReference>
<evidence type="ECO:0000313" key="3">
    <source>
        <dbReference type="EMBL" id="KAG7193262.1"/>
    </source>
</evidence>
<organism evidence="3 4">
    <name type="scientific">Scheffersomyces spartinae</name>
    <dbReference type="NCBI Taxonomy" id="45513"/>
    <lineage>
        <taxon>Eukaryota</taxon>
        <taxon>Fungi</taxon>
        <taxon>Dikarya</taxon>
        <taxon>Ascomycota</taxon>
        <taxon>Saccharomycotina</taxon>
        <taxon>Pichiomycetes</taxon>
        <taxon>Debaryomycetaceae</taxon>
        <taxon>Scheffersomyces</taxon>
    </lineage>
</organism>
<evidence type="ECO:0000313" key="4">
    <source>
        <dbReference type="Proteomes" id="UP000790833"/>
    </source>
</evidence>
<keyword evidence="4" id="KW-1185">Reference proteome</keyword>
<dbReference type="GeneID" id="66114399"/>
<feature type="region of interest" description="Disordered" evidence="2">
    <location>
        <begin position="1"/>
        <end position="43"/>
    </location>
</feature>
<reference evidence="3" key="1">
    <citation type="submission" date="2021-03" db="EMBL/GenBank/DDBJ databases">
        <authorList>
            <person name="Palmer J.M."/>
        </authorList>
    </citation>
    <scope>NUCLEOTIDE SEQUENCE</scope>
    <source>
        <strain evidence="3">ARV_011</strain>
    </source>
</reference>
<gene>
    <name evidence="3" type="ORF">KQ657_001025</name>
</gene>
<dbReference type="EMBL" id="JAHMUF010000013">
    <property type="protein sequence ID" value="KAG7193262.1"/>
    <property type="molecule type" value="Genomic_DNA"/>
</dbReference>
<accession>A0A9P7V8N7</accession>
<feature type="compositionally biased region" description="Polar residues" evidence="2">
    <location>
        <begin position="10"/>
        <end position="20"/>
    </location>
</feature>
<evidence type="ECO:0000256" key="2">
    <source>
        <dbReference type="SAM" id="MobiDB-lite"/>
    </source>
</evidence>
<keyword evidence="1" id="KW-0175">Coiled coil</keyword>
<proteinExistence type="predicted"/>
<sequence>MGTPDHHKSFTSLSSSTQRGASLGSHPHGLHSKHISRHGEPHSAAEIGSVTPLQGSTIFNSKSATVSRNKVVGGTKLDIEDFKHPQMSKSSCSSTRSSPLEKYRKKRNGDPAAPNTEPSVKRLLSLKTKIPKMSPPNHEDLDFDGLSSPTNRQGTIPDPIDFDPSLREEDVTRTNVMEYTDRDLTKAAYLNEPDKENITVDYGKGQSRDTNDQSHEIQYDKEVRLAASKTIEIEEPEISNGIKNNSSGGGEQDDMVLSPITKDVYDFESPISEVKAPSVDRSEEFMTALENKVSNDQKLKETISILQEQVAYDVGISKHLLDNFQFMTDYYSIQMKGKSDTISRLEQSAITLQEQMDEKDLYIEKLVETKVQMQDTIDSKNEQISQLLSGEEKLLEKNTHAYSELSIKSEKIADLEAEVSKLENEIDTVKSALHEKEVELVDAIKRVDFLHQQNAEFSNDAKTVENLRREVDALESNNKRIEHFLHSEYSKKLAQRIQAREATWNEKVSSLQTKYERSQLEVKRLMQMVSGTKSKQL</sequence>
<feature type="compositionally biased region" description="Low complexity" evidence="2">
    <location>
        <begin position="88"/>
        <end position="98"/>
    </location>
</feature>
<name>A0A9P7V8N7_9ASCO</name>
<feature type="region of interest" description="Disordered" evidence="2">
    <location>
        <begin position="82"/>
        <end position="165"/>
    </location>
</feature>
<comment type="caution">
    <text evidence="3">The sequence shown here is derived from an EMBL/GenBank/DDBJ whole genome shotgun (WGS) entry which is preliminary data.</text>
</comment>
<evidence type="ECO:0000256" key="1">
    <source>
        <dbReference type="SAM" id="Coils"/>
    </source>
</evidence>
<feature type="coiled-coil region" evidence="1">
    <location>
        <begin position="363"/>
        <end position="484"/>
    </location>
</feature>
<dbReference type="Proteomes" id="UP000790833">
    <property type="component" value="Unassembled WGS sequence"/>
</dbReference>
<dbReference type="AlphaFoldDB" id="A0A9P7V8N7"/>
<protein>
    <submittedName>
        <fullName evidence="3">Uncharacterized protein</fullName>
    </submittedName>
</protein>